<dbReference type="AlphaFoldDB" id="A0A1A8XZT6"/>
<evidence type="ECO:0000256" key="7">
    <source>
        <dbReference type="PIRSR" id="PIRSR639901-1"/>
    </source>
</evidence>
<dbReference type="NCBIfam" id="NF004388">
    <property type="entry name" value="PRK05749.1-4"/>
    <property type="match status" value="1"/>
</dbReference>
<dbReference type="RefSeq" id="WP_186411649.1">
    <property type="nucleotide sequence ID" value="NZ_FLQY01000257.1"/>
</dbReference>
<dbReference type="EC" id="2.4.99.12" evidence="2 9"/>
<evidence type="ECO:0000256" key="1">
    <source>
        <dbReference type="ARBA" id="ARBA00004713"/>
    </source>
</evidence>
<comment type="catalytic activity">
    <reaction evidence="6 9">
        <text>lipid IVA (E. coli) + CMP-3-deoxy-beta-D-manno-octulosonate = alpha-Kdo-(2-&gt;6)-lipid IVA (E. coli) + CMP + H(+)</text>
        <dbReference type="Rhea" id="RHEA:28066"/>
        <dbReference type="ChEBI" id="CHEBI:15378"/>
        <dbReference type="ChEBI" id="CHEBI:58603"/>
        <dbReference type="ChEBI" id="CHEBI:60364"/>
        <dbReference type="ChEBI" id="CHEBI:60377"/>
        <dbReference type="ChEBI" id="CHEBI:85987"/>
        <dbReference type="EC" id="2.4.99.12"/>
    </reaction>
</comment>
<comment type="pathway">
    <text evidence="1 9">Bacterial outer membrane biogenesis; LPS core biosynthesis.</text>
</comment>
<name>A0A1A8XZT6_9RHOO</name>
<evidence type="ECO:0000256" key="8">
    <source>
        <dbReference type="PIRSR" id="PIRSR639901-2"/>
    </source>
</evidence>
<dbReference type="Proteomes" id="UP000199600">
    <property type="component" value="Unassembled WGS sequence"/>
</dbReference>
<dbReference type="Gene3D" id="3.40.50.2000">
    <property type="entry name" value="Glycogen Phosphorylase B"/>
    <property type="match status" value="1"/>
</dbReference>
<evidence type="ECO:0000313" key="12">
    <source>
        <dbReference type="Proteomes" id="UP000199600"/>
    </source>
</evidence>
<sequence length="424" mass="46929">MERQVYSLLFYLIQPLIWLRLLWRARKQPEYLQNLGERYGHYVQPAPARLLWLHAVSVGETRAAEPLIQALLDEYPDHSLLLTHMTPTGRATGAELIAKYGSRLIQAYLPYDLSGASGRFLDHFKPCLGLLMETELWPNLIAGAKARRMPLLLVNARLSARSQRGYRRLLNLFRPAFDSLRSVAAQTPADAERLMSIGAQRVSVVGNLKFDVIPSPEKLQLGTQWRQKLGARPVWLAASTREGEESLILDAFVRLNRPDLLLLLVPRHPQRFREVRALIEERGLTLCRRSENSLPVTEIQVWLGDSMGEMPAYFTVADVALIGGTLLPFGGQNLIEAAACDCPALVGPHSFNFSQATDDAIACGAAKRVADADAAANEVIKLLDGGAALQAMRDSGARFSLAHRGATSRTVALIREIMAPRTAN</sequence>
<keyword evidence="12" id="KW-1185">Reference proteome</keyword>
<organism evidence="11 12">
    <name type="scientific">Candidatus Propionivibrio aalborgensis</name>
    <dbReference type="NCBI Taxonomy" id="1860101"/>
    <lineage>
        <taxon>Bacteria</taxon>
        <taxon>Pseudomonadati</taxon>
        <taxon>Pseudomonadota</taxon>
        <taxon>Betaproteobacteria</taxon>
        <taxon>Rhodocyclales</taxon>
        <taxon>Rhodocyclaceae</taxon>
        <taxon>Propionivibrio</taxon>
    </lineage>
</organism>
<keyword evidence="4 9" id="KW-0808">Transferase</keyword>
<evidence type="ECO:0000256" key="6">
    <source>
        <dbReference type="ARBA" id="ARBA00049183"/>
    </source>
</evidence>
<comment type="subcellular location">
    <subcellularLocation>
        <location evidence="9">Cell membrane</location>
    </subcellularLocation>
</comment>
<evidence type="ECO:0000256" key="9">
    <source>
        <dbReference type="RuleBase" id="RU365103"/>
    </source>
</evidence>
<keyword evidence="11" id="KW-0328">Glycosyltransferase</keyword>
<dbReference type="FunFam" id="3.40.50.11720:FF:000001">
    <property type="entry name" value="3-deoxy-D-manno-octulosonic acid transferase"/>
    <property type="match status" value="1"/>
</dbReference>
<dbReference type="SUPFAM" id="SSF53756">
    <property type="entry name" value="UDP-Glycosyltransferase/glycogen phosphorylase"/>
    <property type="match status" value="1"/>
</dbReference>
<dbReference type="EMBL" id="FLQY01000257">
    <property type="protein sequence ID" value="SBT09583.1"/>
    <property type="molecule type" value="Genomic_DNA"/>
</dbReference>
<evidence type="ECO:0000256" key="5">
    <source>
        <dbReference type="ARBA" id="ARBA00031445"/>
    </source>
</evidence>
<dbReference type="GO" id="GO:0009244">
    <property type="term" value="P:lipopolysaccharide core region biosynthetic process"/>
    <property type="evidence" value="ECO:0007669"/>
    <property type="project" value="UniProtKB-UniRule"/>
</dbReference>
<dbReference type="InterPro" id="IPR038107">
    <property type="entry name" value="Glycos_transf_N_sf"/>
</dbReference>
<protein>
    <recommendedName>
        <fullName evidence="3 9">3-deoxy-D-manno-octulosonic acid transferase</fullName>
        <shortName evidence="9">Kdo transferase</shortName>
        <ecNumber evidence="2 9">2.4.99.12</ecNumber>
    </recommendedName>
    <alternativeName>
        <fullName evidence="5 9">Lipid IV(A) 3-deoxy-D-manno-octulosonic acid transferase</fullName>
    </alternativeName>
</protein>
<feature type="active site" description="Proton acceptor" evidence="7">
    <location>
        <position position="60"/>
    </location>
</feature>
<evidence type="ECO:0000313" key="11">
    <source>
        <dbReference type="EMBL" id="SBT09583.1"/>
    </source>
</evidence>
<dbReference type="PANTHER" id="PTHR42755:SF1">
    <property type="entry name" value="3-DEOXY-D-MANNO-OCTULOSONIC ACID TRANSFERASE, MITOCHONDRIAL-RELATED"/>
    <property type="match status" value="1"/>
</dbReference>
<dbReference type="GO" id="GO:0005886">
    <property type="term" value="C:plasma membrane"/>
    <property type="evidence" value="ECO:0007669"/>
    <property type="project" value="UniProtKB-SubCell"/>
</dbReference>
<keyword evidence="9" id="KW-0448">Lipopolysaccharide biosynthesis</keyword>
<evidence type="ECO:0000256" key="2">
    <source>
        <dbReference type="ARBA" id="ARBA00012621"/>
    </source>
</evidence>
<reference evidence="11 12" key="1">
    <citation type="submission" date="2016-06" db="EMBL/GenBank/DDBJ databases">
        <authorList>
            <person name="Kjaerup R.B."/>
            <person name="Dalgaard T.S."/>
            <person name="Juul-Madsen H.R."/>
        </authorList>
    </citation>
    <scope>NUCLEOTIDE SEQUENCE [LARGE SCALE GENOMIC DNA]</scope>
    <source>
        <strain evidence="11">2</strain>
    </source>
</reference>
<dbReference type="NCBIfam" id="NF004386">
    <property type="entry name" value="PRK05749.1-2"/>
    <property type="match status" value="1"/>
</dbReference>
<dbReference type="GO" id="GO:0009245">
    <property type="term" value="P:lipid A biosynthetic process"/>
    <property type="evidence" value="ECO:0007669"/>
    <property type="project" value="TreeGrafter"/>
</dbReference>
<feature type="domain" description="3-deoxy-D-manno-octulosonic-acid transferase N-terminal" evidence="10">
    <location>
        <begin position="34"/>
        <end position="212"/>
    </location>
</feature>
<feature type="site" description="Transition state stabilizer" evidence="8">
    <location>
        <position position="133"/>
    </location>
</feature>
<dbReference type="GO" id="GO:0043842">
    <property type="term" value="F:Kdo transferase activity"/>
    <property type="evidence" value="ECO:0007669"/>
    <property type="project" value="UniProtKB-EC"/>
</dbReference>
<dbReference type="InterPro" id="IPR039901">
    <property type="entry name" value="Kdotransferase"/>
</dbReference>
<evidence type="ECO:0000256" key="3">
    <source>
        <dbReference type="ARBA" id="ARBA00019077"/>
    </source>
</evidence>
<comment type="function">
    <text evidence="9">Involved in lipopolysaccharide (LPS) biosynthesis. Catalyzes the transfer of 3-deoxy-D-manno-octulosonate (Kdo) residue(s) from CMP-Kdo to lipid IV(A), the tetraacyldisaccharide-1,4'-bisphosphate precursor of lipid A.</text>
</comment>
<dbReference type="Gene3D" id="3.40.50.11720">
    <property type="entry name" value="3-Deoxy-D-manno-octulosonic-acid transferase, N-terminal domain"/>
    <property type="match status" value="1"/>
</dbReference>
<keyword evidence="9" id="KW-0472">Membrane</keyword>
<dbReference type="UniPathway" id="UPA00958"/>
<proteinExistence type="inferred from homology"/>
<gene>
    <name evidence="11" type="primary">waaA</name>
    <name evidence="11" type="ORF">PROAA_330026</name>
</gene>
<dbReference type="PANTHER" id="PTHR42755">
    <property type="entry name" value="3-DEOXY-MANNO-OCTULOSONATE CYTIDYLYLTRANSFERASE"/>
    <property type="match status" value="1"/>
</dbReference>
<dbReference type="Pfam" id="PF04413">
    <property type="entry name" value="Glycos_transf_N"/>
    <property type="match status" value="1"/>
</dbReference>
<dbReference type="InterPro" id="IPR007507">
    <property type="entry name" value="Glycos_transf_N"/>
</dbReference>
<feature type="site" description="Transition state stabilizer" evidence="8">
    <location>
        <position position="209"/>
    </location>
</feature>
<keyword evidence="9" id="KW-1003">Cell membrane</keyword>
<comment type="similarity">
    <text evidence="9">Belongs to the glycosyltransferase group 1 family.</text>
</comment>
<evidence type="ECO:0000259" key="10">
    <source>
        <dbReference type="Pfam" id="PF04413"/>
    </source>
</evidence>
<evidence type="ECO:0000256" key="4">
    <source>
        <dbReference type="ARBA" id="ARBA00022679"/>
    </source>
</evidence>
<accession>A0A1A8XZT6</accession>